<evidence type="ECO:0000313" key="1">
    <source>
        <dbReference type="EMBL" id="MDN0073728.1"/>
    </source>
</evidence>
<dbReference type="Proteomes" id="UP001168540">
    <property type="component" value="Unassembled WGS sequence"/>
</dbReference>
<dbReference type="InterPro" id="IPR023393">
    <property type="entry name" value="START-like_dom_sf"/>
</dbReference>
<comment type="caution">
    <text evidence="1">The sequence shown here is derived from an EMBL/GenBank/DDBJ whole genome shotgun (WGS) entry which is preliminary data.</text>
</comment>
<dbReference type="RefSeq" id="WP_289828263.1">
    <property type="nucleotide sequence ID" value="NZ_JAUEDK010000003.1"/>
</dbReference>
<keyword evidence="2" id="KW-1185">Reference proteome</keyword>
<name>A0ABT7XIW4_9NEIS</name>
<protein>
    <submittedName>
        <fullName evidence="1">SRPBCC family protein</fullName>
    </submittedName>
</protein>
<dbReference type="EMBL" id="JAUEDK010000003">
    <property type="protein sequence ID" value="MDN0073728.1"/>
    <property type="molecule type" value="Genomic_DNA"/>
</dbReference>
<reference evidence="1" key="1">
    <citation type="submission" date="2023-06" db="EMBL/GenBank/DDBJ databases">
        <authorList>
            <person name="Zhang S."/>
        </authorList>
    </citation>
    <scope>NUCLEOTIDE SEQUENCE</scope>
    <source>
        <strain evidence="1">SG2303</strain>
    </source>
</reference>
<organism evidence="1 2">
    <name type="scientific">Crenobacter oryzisoli</name>
    <dbReference type="NCBI Taxonomy" id="3056844"/>
    <lineage>
        <taxon>Bacteria</taxon>
        <taxon>Pseudomonadati</taxon>
        <taxon>Pseudomonadota</taxon>
        <taxon>Betaproteobacteria</taxon>
        <taxon>Neisseriales</taxon>
        <taxon>Neisseriaceae</taxon>
        <taxon>Crenobacter</taxon>
    </lineage>
</organism>
<dbReference type="SUPFAM" id="SSF55961">
    <property type="entry name" value="Bet v1-like"/>
    <property type="match status" value="1"/>
</dbReference>
<dbReference type="Pfam" id="PF10604">
    <property type="entry name" value="Polyketide_cyc2"/>
    <property type="match status" value="1"/>
</dbReference>
<dbReference type="Gene3D" id="3.30.530.20">
    <property type="match status" value="1"/>
</dbReference>
<accession>A0ABT7XIW4</accession>
<evidence type="ECO:0000313" key="2">
    <source>
        <dbReference type="Proteomes" id="UP001168540"/>
    </source>
</evidence>
<dbReference type="InterPro" id="IPR019587">
    <property type="entry name" value="Polyketide_cyclase/dehydratase"/>
</dbReference>
<proteinExistence type="predicted"/>
<gene>
    <name evidence="1" type="ORF">QU481_02315</name>
</gene>
<sequence length="179" mass="20393">MKRKRWRWVVWLAVLLAAFFWLPLPWVAGTRIDNTVDIGRPPDAVFDYVTTPGNWPRWHPSSLAVHGATDHPLRLGERVTEDYLVAGRRGQVVWTVIQYERPRLWVIVGRIHGWQAGTVSYTLTPTSAGTRFDRVFVYGSAPTPFYALLNQLVLRRRIEVESTTAVEHLKSALEAMSAG</sequence>